<reference evidence="3 4" key="1">
    <citation type="submission" date="2019-09" db="EMBL/GenBank/DDBJ databases">
        <title>Actinomadura physcomitrii sp. nov., a novel actinomycete isolated from moss [Physcomitrium sphaericum (Ludw) Fuernr].</title>
        <authorList>
            <person name="Zhuang X."/>
            <person name="Liu C."/>
        </authorList>
    </citation>
    <scope>NUCLEOTIDE SEQUENCE [LARGE SCALE GENOMIC DNA]</scope>
    <source>
        <strain evidence="3 4">HMC1</strain>
    </source>
</reference>
<dbReference type="Proteomes" id="UP000468735">
    <property type="component" value="Unassembled WGS sequence"/>
</dbReference>
<dbReference type="InterPro" id="IPR029058">
    <property type="entry name" value="AB_hydrolase_fold"/>
</dbReference>
<evidence type="ECO:0000313" key="4">
    <source>
        <dbReference type="Proteomes" id="UP000468735"/>
    </source>
</evidence>
<feature type="chain" id="PRO_5026295083" description="DUF676 domain-containing protein" evidence="1">
    <location>
        <begin position="31"/>
        <end position="289"/>
    </location>
</feature>
<name>A0A6H9YTC5_9ACTN</name>
<dbReference type="OrthoDB" id="8871309at2"/>
<keyword evidence="1" id="KW-0732">Signal</keyword>
<gene>
    <name evidence="3" type="ORF">F8566_04650</name>
</gene>
<proteinExistence type="predicted"/>
<dbReference type="SUPFAM" id="SSF53474">
    <property type="entry name" value="alpha/beta-Hydrolases"/>
    <property type="match status" value="1"/>
</dbReference>
<dbReference type="Pfam" id="PF05057">
    <property type="entry name" value="DUF676"/>
    <property type="match status" value="1"/>
</dbReference>
<sequence>MPPTARKMAGTAIVMLAAVGTLNLPAPAQAASSGTVYFIHGIDWNHAVAGDAQINCESAWKAAKAALTERGWTGSLVTWGFYAKDTRCTRKFNGNLNTRVQELGRRLAWDIHDHYSKQGKPVDVVAHSMGGVVVRAAIEGVRRYGQNADWPDSLQIEDVVTFSAPHTGTSWATTCTALRGWKQCSDLRPGSGFLKWARQNPQADGGTDWTLVGASDDDMITSGSATGMRAKHKSVYASGQGLEHSTIKNKGTDDGWTARYTDDYGETWRTRTGPGPLRLMYNALSSSAY</sequence>
<organism evidence="3 4">
    <name type="scientific">Actinomadura rudentiformis</name>
    <dbReference type="NCBI Taxonomy" id="359158"/>
    <lineage>
        <taxon>Bacteria</taxon>
        <taxon>Bacillati</taxon>
        <taxon>Actinomycetota</taxon>
        <taxon>Actinomycetes</taxon>
        <taxon>Streptosporangiales</taxon>
        <taxon>Thermomonosporaceae</taxon>
        <taxon>Actinomadura</taxon>
    </lineage>
</organism>
<dbReference type="RefSeq" id="WP_151558351.1">
    <property type="nucleotide sequence ID" value="NZ_WBMT01000002.1"/>
</dbReference>
<feature type="domain" description="DUF676" evidence="2">
    <location>
        <begin position="100"/>
        <end position="175"/>
    </location>
</feature>
<protein>
    <recommendedName>
        <fullName evidence="2">DUF676 domain-containing protein</fullName>
    </recommendedName>
</protein>
<accession>A0A6H9YTC5</accession>
<evidence type="ECO:0000313" key="3">
    <source>
        <dbReference type="EMBL" id="KAB2351524.1"/>
    </source>
</evidence>
<evidence type="ECO:0000256" key="1">
    <source>
        <dbReference type="SAM" id="SignalP"/>
    </source>
</evidence>
<dbReference type="InterPro" id="IPR007751">
    <property type="entry name" value="DUF676_lipase-like"/>
</dbReference>
<comment type="caution">
    <text evidence="3">The sequence shown here is derived from an EMBL/GenBank/DDBJ whole genome shotgun (WGS) entry which is preliminary data.</text>
</comment>
<evidence type="ECO:0000259" key="2">
    <source>
        <dbReference type="Pfam" id="PF05057"/>
    </source>
</evidence>
<keyword evidence="4" id="KW-1185">Reference proteome</keyword>
<feature type="signal peptide" evidence="1">
    <location>
        <begin position="1"/>
        <end position="30"/>
    </location>
</feature>
<dbReference type="AlphaFoldDB" id="A0A6H9YTC5"/>
<dbReference type="EMBL" id="WBMT01000002">
    <property type="protein sequence ID" value="KAB2351524.1"/>
    <property type="molecule type" value="Genomic_DNA"/>
</dbReference>
<dbReference type="Gene3D" id="3.40.50.1820">
    <property type="entry name" value="alpha/beta hydrolase"/>
    <property type="match status" value="1"/>
</dbReference>